<dbReference type="AlphaFoldDB" id="A0A9W5NZG9"/>
<gene>
    <name evidence="1" type="ORF">IK5_05798</name>
</gene>
<accession>A0A9W5NZG9</accession>
<comment type="caution">
    <text evidence="1">The sequence shown here is derived from an EMBL/GenBank/DDBJ whole genome shotgun (WGS) entry which is preliminary data.</text>
</comment>
<protein>
    <submittedName>
        <fullName evidence="1">Uncharacterized protein</fullName>
    </submittedName>
</protein>
<evidence type="ECO:0000313" key="2">
    <source>
        <dbReference type="Proteomes" id="UP000006967"/>
    </source>
</evidence>
<evidence type="ECO:0000313" key="1">
    <source>
        <dbReference type="EMBL" id="EJR64012.1"/>
    </source>
</evidence>
<organism evidence="1 2">
    <name type="scientific">Bacillus cereus VD154</name>
    <dbReference type="NCBI Taxonomy" id="1053238"/>
    <lineage>
        <taxon>Bacteria</taxon>
        <taxon>Bacillati</taxon>
        <taxon>Bacillota</taxon>
        <taxon>Bacilli</taxon>
        <taxon>Bacillales</taxon>
        <taxon>Bacillaceae</taxon>
        <taxon>Bacillus</taxon>
        <taxon>Bacillus cereus group</taxon>
    </lineage>
</organism>
<dbReference type="Proteomes" id="UP000006967">
    <property type="component" value="Unassembled WGS sequence"/>
</dbReference>
<proteinExistence type="predicted"/>
<dbReference type="EMBL" id="AHFG01000086">
    <property type="protein sequence ID" value="EJR64012.1"/>
    <property type="molecule type" value="Genomic_DNA"/>
</dbReference>
<name>A0A9W5NZG9_BACCE</name>
<reference evidence="1 2" key="1">
    <citation type="submission" date="2012-04" db="EMBL/GenBank/DDBJ databases">
        <title>The Genome Sequence of Bacillus cereus VD154.</title>
        <authorList>
            <consortium name="The Broad Institute Genome Sequencing Platform"/>
            <consortium name="The Broad Institute Genome Sequencing Center for Infectious Disease"/>
            <person name="Feldgarden M."/>
            <person name="Van der Auwera G.A."/>
            <person name="Mahillon J."/>
            <person name="Duprez V."/>
            <person name="Timmery S."/>
            <person name="Mattelet C."/>
            <person name="Dierick K."/>
            <person name="Sun M."/>
            <person name="Yu Z."/>
            <person name="Zhu L."/>
            <person name="Hu X."/>
            <person name="Shank E.B."/>
            <person name="Swiecicka I."/>
            <person name="Hansen B.M."/>
            <person name="Andrup L."/>
            <person name="Young S.K."/>
            <person name="Zeng Q."/>
            <person name="Gargeya S."/>
            <person name="Fitzgerald M."/>
            <person name="Haas B."/>
            <person name="Abouelleil A."/>
            <person name="Alvarado L."/>
            <person name="Arachchi H.M."/>
            <person name="Berlin A."/>
            <person name="Chapman S.B."/>
            <person name="Goldberg J."/>
            <person name="Griggs A."/>
            <person name="Gujja S."/>
            <person name="Hansen M."/>
            <person name="Howarth C."/>
            <person name="Imamovic A."/>
            <person name="Larimer J."/>
            <person name="McCowen C."/>
            <person name="Montmayeur A."/>
            <person name="Murphy C."/>
            <person name="Neiman D."/>
            <person name="Pearson M."/>
            <person name="Priest M."/>
            <person name="Roberts A."/>
            <person name="Saif S."/>
            <person name="Shea T."/>
            <person name="Sisk P."/>
            <person name="Sykes S."/>
            <person name="Wortman J."/>
            <person name="Nusbaum C."/>
            <person name="Birren B."/>
        </authorList>
    </citation>
    <scope>NUCLEOTIDE SEQUENCE [LARGE SCALE GENOMIC DNA]</scope>
    <source>
        <strain evidence="1 2">VD154</strain>
    </source>
</reference>
<sequence length="52" mass="5193">MNGMFSYLAGAAGTGNVTINLQPSDTPILAGTPIIVEVVTTNSSSAPTPVES</sequence>